<dbReference type="InterPro" id="IPR013328">
    <property type="entry name" value="6PGD_dom2"/>
</dbReference>
<dbReference type="Pfam" id="PF03446">
    <property type="entry name" value="NAD_binding_2"/>
    <property type="match status" value="1"/>
</dbReference>
<dbReference type="GO" id="GO:0050661">
    <property type="term" value="F:NADP binding"/>
    <property type="evidence" value="ECO:0007669"/>
    <property type="project" value="InterPro"/>
</dbReference>
<evidence type="ECO:0000256" key="2">
    <source>
        <dbReference type="SAM" id="MobiDB-lite"/>
    </source>
</evidence>
<dbReference type="SUPFAM" id="SSF48179">
    <property type="entry name" value="6-phosphogluconate dehydrogenase C-terminal domain-like"/>
    <property type="match status" value="1"/>
</dbReference>
<protein>
    <submittedName>
        <fullName evidence="4">NAD(P)-binding protein</fullName>
    </submittedName>
</protein>
<reference evidence="4" key="1">
    <citation type="submission" date="2020-05" db="EMBL/GenBank/DDBJ databases">
        <title>Mycena genomes resolve the evolution of fungal bioluminescence.</title>
        <authorList>
            <person name="Tsai I.J."/>
        </authorList>
    </citation>
    <scope>NUCLEOTIDE SEQUENCE</scope>
    <source>
        <strain evidence="4">CCC161011</strain>
    </source>
</reference>
<dbReference type="InterPro" id="IPR051265">
    <property type="entry name" value="HIBADH-related_NP60_sf"/>
</dbReference>
<dbReference type="Gene3D" id="1.10.1040.10">
    <property type="entry name" value="N-(1-d-carboxylethyl)-l-norvaline Dehydrogenase, domain 2"/>
    <property type="match status" value="1"/>
</dbReference>
<accession>A0A8H6XV13</accession>
<dbReference type="AlphaFoldDB" id="A0A8H6XV13"/>
<proteinExistence type="inferred from homology"/>
<dbReference type="SUPFAM" id="SSF51735">
    <property type="entry name" value="NAD(P)-binding Rossmann-fold domains"/>
    <property type="match status" value="1"/>
</dbReference>
<comment type="caution">
    <text evidence="4">The sequence shown here is derived from an EMBL/GenBank/DDBJ whole genome shotgun (WGS) entry which is preliminary data.</text>
</comment>
<dbReference type="PANTHER" id="PTHR43580">
    <property type="entry name" value="OXIDOREDUCTASE GLYR1-RELATED"/>
    <property type="match status" value="1"/>
</dbReference>
<dbReference type="EMBL" id="JACAZI010000012">
    <property type="protein sequence ID" value="KAF7347249.1"/>
    <property type="molecule type" value="Genomic_DNA"/>
</dbReference>
<evidence type="ECO:0000256" key="1">
    <source>
        <dbReference type="ARBA" id="ARBA00007598"/>
    </source>
</evidence>
<dbReference type="Gene3D" id="3.40.50.720">
    <property type="entry name" value="NAD(P)-binding Rossmann-like Domain"/>
    <property type="match status" value="1"/>
</dbReference>
<feature type="domain" description="6-phosphogluconate dehydrogenase NADP-binding" evidence="3">
    <location>
        <begin position="40"/>
        <end position="211"/>
    </location>
</feature>
<dbReference type="InterPro" id="IPR008927">
    <property type="entry name" value="6-PGluconate_DH-like_C_sf"/>
</dbReference>
<keyword evidence="5" id="KW-1185">Reference proteome</keyword>
<comment type="similarity">
    <text evidence="1">Belongs to the HIBADH-related family. NP60 subfamily.</text>
</comment>
<dbReference type="PANTHER" id="PTHR43580:SF8">
    <property type="entry name" value="6-PHOSPHOGLUCONATE DEHYDROGENASE NADP-BINDING DOMAIN-CONTAINING PROTEIN-RELATED"/>
    <property type="match status" value="1"/>
</dbReference>
<name>A0A8H6XV13_9AGAR</name>
<dbReference type="Proteomes" id="UP000620124">
    <property type="component" value="Unassembled WGS sequence"/>
</dbReference>
<dbReference type="InterPro" id="IPR036291">
    <property type="entry name" value="NAD(P)-bd_dom_sf"/>
</dbReference>
<dbReference type="OrthoDB" id="435038at2759"/>
<evidence type="ECO:0000313" key="5">
    <source>
        <dbReference type="Proteomes" id="UP000620124"/>
    </source>
</evidence>
<dbReference type="InterPro" id="IPR006115">
    <property type="entry name" value="6PGDH_NADP-bd"/>
</dbReference>
<evidence type="ECO:0000313" key="4">
    <source>
        <dbReference type="EMBL" id="KAF7347249.1"/>
    </source>
</evidence>
<evidence type="ECO:0000259" key="3">
    <source>
        <dbReference type="Pfam" id="PF03446"/>
    </source>
</evidence>
<gene>
    <name evidence="4" type="ORF">MVEN_01479900</name>
</gene>
<sequence length="369" mass="39166">MSDLLHSALHSATQSASGAHTPPVPYSRPGSPGSGAFPVQIGFVGIGALGYEMAKNLANYRAAHVHGSPPVLVWNRTTSKADGLFKELGQHKIRVAKTLEQVVTECDIVFTVLANDETVKSIYQQFVQTLKHAPPARNKIFVETSTIYPTLAGELDTLVSSVPHCHLVASPVFGTPYVAAAAQLVIVMSGDYRSKKEVAYMLVPAVGKKVIDLGGNIEKASTFKLIGNSMILGTLEILAESYTLAEKSGIAASDVHGLVKDIFPAPGIIRYSERMSTNHFDAASGFSIDGGIKDASHIRRLTAVHNSPMPSIDIAHQHLITARAIHTGNVQAGKEAVDVLDWSGIVAGTRVAAGLDAFESKNVGVVTED</sequence>
<organism evidence="4 5">
    <name type="scientific">Mycena venus</name>
    <dbReference type="NCBI Taxonomy" id="2733690"/>
    <lineage>
        <taxon>Eukaryota</taxon>
        <taxon>Fungi</taxon>
        <taxon>Dikarya</taxon>
        <taxon>Basidiomycota</taxon>
        <taxon>Agaricomycotina</taxon>
        <taxon>Agaricomycetes</taxon>
        <taxon>Agaricomycetidae</taxon>
        <taxon>Agaricales</taxon>
        <taxon>Marasmiineae</taxon>
        <taxon>Mycenaceae</taxon>
        <taxon>Mycena</taxon>
    </lineage>
</organism>
<feature type="region of interest" description="Disordered" evidence="2">
    <location>
        <begin position="11"/>
        <end position="31"/>
    </location>
</feature>